<dbReference type="EMBL" id="CAJOBQ010001984">
    <property type="protein sequence ID" value="CAF4531248.1"/>
    <property type="molecule type" value="Genomic_DNA"/>
</dbReference>
<organism evidence="1 3">
    <name type="scientific">Rotaria socialis</name>
    <dbReference type="NCBI Taxonomy" id="392032"/>
    <lineage>
        <taxon>Eukaryota</taxon>
        <taxon>Metazoa</taxon>
        <taxon>Spiralia</taxon>
        <taxon>Gnathifera</taxon>
        <taxon>Rotifera</taxon>
        <taxon>Eurotatoria</taxon>
        <taxon>Bdelloidea</taxon>
        <taxon>Philodinida</taxon>
        <taxon>Philodinidae</taxon>
        <taxon>Rotaria</taxon>
    </lineage>
</organism>
<evidence type="ECO:0000313" key="3">
    <source>
        <dbReference type="Proteomes" id="UP000663869"/>
    </source>
</evidence>
<dbReference type="InterPro" id="IPR011011">
    <property type="entry name" value="Znf_FYVE_PHD"/>
</dbReference>
<dbReference type="EMBL" id="CAJNYU010000745">
    <property type="protein sequence ID" value="CAF3387840.1"/>
    <property type="molecule type" value="Genomic_DNA"/>
</dbReference>
<dbReference type="SUPFAM" id="SSF57903">
    <property type="entry name" value="FYVE/PHD zinc finger"/>
    <property type="match status" value="1"/>
</dbReference>
<accession>A0A817Z2L4</accession>
<dbReference type="AlphaFoldDB" id="A0A817Z2L4"/>
<reference evidence="1" key="1">
    <citation type="submission" date="2021-02" db="EMBL/GenBank/DDBJ databases">
        <authorList>
            <person name="Nowell W R."/>
        </authorList>
    </citation>
    <scope>NUCLEOTIDE SEQUENCE</scope>
</reference>
<sequence>DGVTWVNVNNNSLTLSTSNATNNSLTLSTSNATNNSLTLSTSSANNNSLILSASNTNDNLLVPSQSTENNRSLDAIETIVKKYFSQSSTKCTKGKKRVVSGANGRSVTDLDEFALTTIKKKKTTEAKLTKKNNSKKTNATQKQNVRSTTDIYNANGTNITDSTNATNVTPDGIHNGSLPPITYMLPSNTSQMISTYSSNFGSYTPLHNLSTMPPTQCQLCFHFIKPLEMTSNCNQCHRILCWECSSKIDRTHQLCQSCRTYYTNQQQTYFNYNP</sequence>
<evidence type="ECO:0000313" key="2">
    <source>
        <dbReference type="EMBL" id="CAF4531248.1"/>
    </source>
</evidence>
<dbReference type="Proteomes" id="UP000663869">
    <property type="component" value="Unassembled WGS sequence"/>
</dbReference>
<feature type="non-terminal residue" evidence="1">
    <location>
        <position position="1"/>
    </location>
</feature>
<comment type="caution">
    <text evidence="1">The sequence shown here is derived from an EMBL/GenBank/DDBJ whole genome shotgun (WGS) entry which is preliminary data.</text>
</comment>
<name>A0A817Z2L4_9BILA</name>
<gene>
    <name evidence="1" type="ORF">FME351_LOCUS7865</name>
    <name evidence="2" type="ORF">TSG867_LOCUS23284</name>
</gene>
<protein>
    <submittedName>
        <fullName evidence="1">Uncharacterized protein</fullName>
    </submittedName>
</protein>
<dbReference type="Proteomes" id="UP000663862">
    <property type="component" value="Unassembled WGS sequence"/>
</dbReference>
<proteinExistence type="predicted"/>
<evidence type="ECO:0000313" key="1">
    <source>
        <dbReference type="EMBL" id="CAF3387840.1"/>
    </source>
</evidence>